<keyword evidence="1" id="KW-0472">Membrane</keyword>
<proteinExistence type="predicted"/>
<keyword evidence="3" id="KW-1185">Reference proteome</keyword>
<evidence type="ECO:0000313" key="2">
    <source>
        <dbReference type="EMBL" id="AAW62170.1"/>
    </source>
</evidence>
<keyword evidence="1" id="KW-1133">Transmembrane helix</keyword>
<gene>
    <name evidence="2" type="ordered locus">GOX2439</name>
</gene>
<keyword evidence="1" id="KW-0812">Transmembrane</keyword>
<dbReference type="AlphaFoldDB" id="Q5FN77"/>
<protein>
    <submittedName>
        <fullName evidence="2">Uncharacterized protein</fullName>
    </submittedName>
</protein>
<accession>Q5FN77</accession>
<evidence type="ECO:0000313" key="3">
    <source>
        <dbReference type="Proteomes" id="UP000006375"/>
    </source>
</evidence>
<reference evidence="2 3" key="1">
    <citation type="journal article" date="2005" name="Nat. Biotechnol.">
        <title>Complete genome sequence of the acetic acid bacterium Gluconobacter oxydans.</title>
        <authorList>
            <person name="Prust C."/>
            <person name="Hoffmeister M."/>
            <person name="Liesegang H."/>
            <person name="Wiezer A."/>
            <person name="Fricke W.F."/>
            <person name="Ehrenreich A."/>
            <person name="Gottschalk G."/>
            <person name="Deppenmeier U."/>
        </authorList>
    </citation>
    <scope>NUCLEOTIDE SEQUENCE [LARGE SCALE GENOMIC DNA]</scope>
    <source>
        <strain evidence="2 3">621H</strain>
    </source>
</reference>
<name>Q5FN77_GLUOX</name>
<dbReference type="HOGENOM" id="CLU_2553475_0_0_5"/>
<organism evidence="2 3">
    <name type="scientific">Gluconobacter oxydans (strain 621H)</name>
    <name type="common">Gluconobacter suboxydans</name>
    <dbReference type="NCBI Taxonomy" id="290633"/>
    <lineage>
        <taxon>Bacteria</taxon>
        <taxon>Pseudomonadati</taxon>
        <taxon>Pseudomonadota</taxon>
        <taxon>Alphaproteobacteria</taxon>
        <taxon>Acetobacterales</taxon>
        <taxon>Acetobacteraceae</taxon>
        <taxon>Gluconobacter</taxon>
    </lineage>
</organism>
<dbReference type="Proteomes" id="UP000006375">
    <property type="component" value="Chromosome"/>
</dbReference>
<dbReference type="KEGG" id="gox:GOX2439"/>
<feature type="transmembrane region" description="Helical" evidence="1">
    <location>
        <begin position="41"/>
        <end position="60"/>
    </location>
</feature>
<sequence>MESDLTYYKSKLCSERFCWTIGTTILLDLIFFEKLTLWPEPLVICAFEVVLLVVMANRLGVKEISILLYRVIDGWAGQKDKG</sequence>
<evidence type="ECO:0000256" key="1">
    <source>
        <dbReference type="SAM" id="Phobius"/>
    </source>
</evidence>
<dbReference type="EMBL" id="CP000009">
    <property type="protein sequence ID" value="AAW62170.1"/>
    <property type="molecule type" value="Genomic_DNA"/>
</dbReference>